<evidence type="ECO:0000313" key="3">
    <source>
        <dbReference type="Proteomes" id="UP001496674"/>
    </source>
</evidence>
<feature type="coiled-coil region" evidence="1">
    <location>
        <begin position="4"/>
        <end position="31"/>
    </location>
</feature>
<dbReference type="InterPro" id="IPR036869">
    <property type="entry name" value="J_dom_sf"/>
</dbReference>
<evidence type="ECO:0008006" key="4">
    <source>
        <dbReference type="Google" id="ProtNLM"/>
    </source>
</evidence>
<gene>
    <name evidence="2" type="ORF">BSYN_16780</name>
</gene>
<dbReference type="RefSeq" id="WP_353329939.1">
    <property type="nucleotide sequence ID" value="NZ_AP028055.1"/>
</dbReference>
<accession>A0ABM8IGI1</accession>
<evidence type="ECO:0000313" key="2">
    <source>
        <dbReference type="EMBL" id="BEG99413.1"/>
    </source>
</evidence>
<organism evidence="2 3">
    <name type="scientific">Bacteroides sedimenti</name>
    <dbReference type="NCBI Taxonomy" id="2136147"/>
    <lineage>
        <taxon>Bacteria</taxon>
        <taxon>Pseudomonadati</taxon>
        <taxon>Bacteroidota</taxon>
        <taxon>Bacteroidia</taxon>
        <taxon>Bacteroidales</taxon>
        <taxon>Bacteroidaceae</taxon>
        <taxon>Bacteroides</taxon>
    </lineage>
</organism>
<dbReference type="SUPFAM" id="SSF46565">
    <property type="entry name" value="Chaperone J-domain"/>
    <property type="match status" value="1"/>
</dbReference>
<name>A0ABM8IGI1_9BACE</name>
<proteinExistence type="predicted"/>
<dbReference type="Proteomes" id="UP001496674">
    <property type="component" value="Chromosome"/>
</dbReference>
<dbReference type="EMBL" id="AP028055">
    <property type="protein sequence ID" value="BEG99413.1"/>
    <property type="molecule type" value="Genomic_DNA"/>
</dbReference>
<reference evidence="2 3" key="1">
    <citation type="submission" date="2023-04" db="EMBL/GenBank/DDBJ databases">
        <title>Draft genome sequence of acteroides sedimenti strain YN3PY1.</title>
        <authorList>
            <person name="Yoshida N."/>
        </authorList>
    </citation>
    <scope>NUCLEOTIDE SEQUENCE [LARGE SCALE GENOMIC DNA]</scope>
    <source>
        <strain evidence="2 3">YN3PY1</strain>
    </source>
</reference>
<keyword evidence="1" id="KW-0175">Coiled coil</keyword>
<sequence length="273" mass="32701">MMDMHDLTADKRELQERYLSLKKEYAELFIKKHEMQTYEENALTALYLSTIGEKQHEIFYLRTQIAALKLKIELIQSYINRNEKPELKNVDQEIRSRFADFQKKLEDDARQLVAAKEFLKTSHFSQEEFREVKDTYRIIVKRLHPDLNPNLSEYESDLFIKAQAAYHLCNLTILREILLTLDLRQDSIATLTDSSELCEISEKLEKNVIQLRKQIEEMEQSFPFIYRDELKNQEWVFNTQKKLDEDIIELNKEKEKQTLYLKVIEEWKPGLTN</sequence>
<keyword evidence="3" id="KW-1185">Reference proteome</keyword>
<protein>
    <recommendedName>
        <fullName evidence="4">Molecular chaperone DnaJ</fullName>
    </recommendedName>
</protein>
<evidence type="ECO:0000256" key="1">
    <source>
        <dbReference type="SAM" id="Coils"/>
    </source>
</evidence>